<dbReference type="SMART" id="SM00420">
    <property type="entry name" value="HTH_DEOR"/>
    <property type="match status" value="1"/>
</dbReference>
<organism evidence="5 6">
    <name type="scientific">Mammaliicoccus lentus</name>
    <name type="common">Staphylococcus lentus</name>
    <dbReference type="NCBI Taxonomy" id="42858"/>
    <lineage>
        <taxon>Bacteria</taxon>
        <taxon>Bacillati</taxon>
        <taxon>Bacillota</taxon>
        <taxon>Bacilli</taxon>
        <taxon>Bacillales</taxon>
        <taxon>Staphylococcaceae</taxon>
        <taxon>Mammaliicoccus</taxon>
    </lineage>
</organism>
<keyword evidence="3" id="KW-0804">Transcription</keyword>
<dbReference type="PANTHER" id="PTHR30363">
    <property type="entry name" value="HTH-TYPE TRANSCRIPTIONAL REGULATOR SRLR-RELATED"/>
    <property type="match status" value="1"/>
</dbReference>
<evidence type="ECO:0000313" key="6">
    <source>
        <dbReference type="Proteomes" id="UP000770161"/>
    </source>
</evidence>
<keyword evidence="6" id="KW-1185">Reference proteome</keyword>
<dbReference type="InterPro" id="IPR014036">
    <property type="entry name" value="DeoR-like_C"/>
</dbReference>
<dbReference type="RefSeq" id="WP_216683451.1">
    <property type="nucleotide sequence ID" value="NZ_JAHLZN010000006.1"/>
</dbReference>
<comment type="caution">
    <text evidence="5">The sequence shown here is derived from an EMBL/GenBank/DDBJ whole genome shotgun (WGS) entry which is preliminary data.</text>
</comment>
<accession>A0ABS6GVK4</accession>
<dbReference type="Pfam" id="PF00455">
    <property type="entry name" value="DeoRC"/>
    <property type="match status" value="1"/>
</dbReference>
<evidence type="ECO:0000313" key="5">
    <source>
        <dbReference type="EMBL" id="MBU6113426.1"/>
    </source>
</evidence>
<name>A0ABS6GVK4_MAMLE</name>
<dbReference type="PROSITE" id="PS00894">
    <property type="entry name" value="HTH_DEOR_1"/>
    <property type="match status" value="1"/>
</dbReference>
<evidence type="ECO:0000259" key="4">
    <source>
        <dbReference type="PROSITE" id="PS51000"/>
    </source>
</evidence>
<dbReference type="EMBL" id="JAHLZN010000006">
    <property type="protein sequence ID" value="MBU6113426.1"/>
    <property type="molecule type" value="Genomic_DNA"/>
</dbReference>
<evidence type="ECO:0000256" key="1">
    <source>
        <dbReference type="ARBA" id="ARBA00023015"/>
    </source>
</evidence>
<sequence>MKPLERRRNLLNELYFNNIVYVSKLANEFNVSEETIRRDLEKLEKEGIVERNYGGAKLLKSEDLPYSVRHTRNKDSKINIAKIINQFIDDDTSLFADSSSTVNETLKRFAISDKKIHIITNAVNALYEVNQSSLEVSSTGGKLLKYSSALVGPQTIESINKFNPDYAILSCKALNKQGSITDSNEDESHIKSLMIEKANKVILAVDSSKIDKTSFITFGHLTDIDYIVSDIEFDNEWKDLFEKYSIEILN</sequence>
<dbReference type="InterPro" id="IPR001034">
    <property type="entry name" value="DeoR_HTH"/>
</dbReference>
<feature type="domain" description="HTH deoR-type" evidence="4">
    <location>
        <begin position="3"/>
        <end position="58"/>
    </location>
</feature>
<dbReference type="PROSITE" id="PS51000">
    <property type="entry name" value="HTH_DEOR_2"/>
    <property type="match status" value="1"/>
</dbReference>
<dbReference type="SMART" id="SM01134">
    <property type="entry name" value="DeoRC"/>
    <property type="match status" value="1"/>
</dbReference>
<gene>
    <name evidence="5" type="ORF">KQ656_05625</name>
</gene>
<proteinExistence type="predicted"/>
<dbReference type="InterPro" id="IPR018356">
    <property type="entry name" value="Tscrpt_reg_HTH_DeoR_CS"/>
</dbReference>
<dbReference type="InterPro" id="IPR050313">
    <property type="entry name" value="Carb_Metab_HTH_regulators"/>
</dbReference>
<reference evidence="5 6" key="1">
    <citation type="submission" date="2021-06" db="EMBL/GenBank/DDBJ databases">
        <title>Staphylococcus lentus K169 genome sequencing.</title>
        <authorList>
            <person name="Sundareshan S."/>
            <person name="Akhila D.S."/>
            <person name="Prachi D."/>
            <person name="Sivakumar R."/>
            <person name="Rajendhran J."/>
            <person name="Isloor S."/>
            <person name="Hegde N.R."/>
        </authorList>
    </citation>
    <scope>NUCLEOTIDE SEQUENCE [LARGE SCALE GENOMIC DNA]</scope>
    <source>
        <strain evidence="5 6">K169</strain>
    </source>
</reference>
<keyword evidence="2 5" id="KW-0238">DNA-binding</keyword>
<dbReference type="Proteomes" id="UP000770161">
    <property type="component" value="Unassembled WGS sequence"/>
</dbReference>
<protein>
    <submittedName>
        <fullName evidence="5">DeoR/GlpR family DNA-binding transcription regulator</fullName>
    </submittedName>
</protein>
<keyword evidence="1" id="KW-0805">Transcription regulation</keyword>
<dbReference type="Pfam" id="PF08220">
    <property type="entry name" value="HTH_DeoR"/>
    <property type="match status" value="1"/>
</dbReference>
<dbReference type="PANTHER" id="PTHR30363:SF44">
    <property type="entry name" value="AGA OPERON TRANSCRIPTIONAL REPRESSOR-RELATED"/>
    <property type="match status" value="1"/>
</dbReference>
<dbReference type="GO" id="GO:0003677">
    <property type="term" value="F:DNA binding"/>
    <property type="evidence" value="ECO:0007669"/>
    <property type="project" value="UniProtKB-KW"/>
</dbReference>
<evidence type="ECO:0000256" key="2">
    <source>
        <dbReference type="ARBA" id="ARBA00023125"/>
    </source>
</evidence>
<evidence type="ECO:0000256" key="3">
    <source>
        <dbReference type="ARBA" id="ARBA00023163"/>
    </source>
</evidence>